<evidence type="ECO:0000313" key="2">
    <source>
        <dbReference type="Proteomes" id="UP001620645"/>
    </source>
</evidence>
<evidence type="ECO:0000313" key="1">
    <source>
        <dbReference type="EMBL" id="KAL3100212.1"/>
    </source>
</evidence>
<proteinExistence type="predicted"/>
<comment type="caution">
    <text evidence="1">The sequence shown here is derived from an EMBL/GenBank/DDBJ whole genome shotgun (WGS) entry which is preliminary data.</text>
</comment>
<keyword evidence="2" id="KW-1185">Reference proteome</keyword>
<dbReference type="EMBL" id="JBICCN010000035">
    <property type="protein sequence ID" value="KAL3100212.1"/>
    <property type="molecule type" value="Genomic_DNA"/>
</dbReference>
<sequence>MVLDDLMVGMGQQFLDTVFTRGSHNWGVSVVLVTQHLFAKELRVARNNSHYLVLMRNPAGALQVRTLASQLFPTKSNYFTEAYRDATEKQFGYLLIDMHPESPELLRLKTNIYGEQGGKLQIQRLGALKHHLRRLARARCAKTARRVLLLNRQNQHHQTGAGFPVMASMLTSILLPLLMDKLLPKRD</sequence>
<organism evidence="1 2">
    <name type="scientific">Heterodera schachtii</name>
    <name type="common">Sugarbeet cyst nematode worm</name>
    <name type="synonym">Tylenchus schachtii</name>
    <dbReference type="NCBI Taxonomy" id="97005"/>
    <lineage>
        <taxon>Eukaryota</taxon>
        <taxon>Metazoa</taxon>
        <taxon>Ecdysozoa</taxon>
        <taxon>Nematoda</taxon>
        <taxon>Chromadorea</taxon>
        <taxon>Rhabditida</taxon>
        <taxon>Tylenchina</taxon>
        <taxon>Tylenchomorpha</taxon>
        <taxon>Tylenchoidea</taxon>
        <taxon>Heteroderidae</taxon>
        <taxon>Heteroderinae</taxon>
        <taxon>Heterodera</taxon>
    </lineage>
</organism>
<dbReference type="Proteomes" id="UP001620645">
    <property type="component" value="Unassembled WGS sequence"/>
</dbReference>
<dbReference type="AlphaFoldDB" id="A0ABD2KBK7"/>
<name>A0ABD2KBK7_HETSC</name>
<accession>A0ABD2KBK7</accession>
<gene>
    <name evidence="1" type="ORF">niasHS_000222</name>
</gene>
<protein>
    <submittedName>
        <fullName evidence="1">Uncharacterized protein</fullName>
    </submittedName>
</protein>
<reference evidence="1 2" key="1">
    <citation type="submission" date="2024-10" db="EMBL/GenBank/DDBJ databases">
        <authorList>
            <person name="Kim D."/>
        </authorList>
    </citation>
    <scope>NUCLEOTIDE SEQUENCE [LARGE SCALE GENOMIC DNA]</scope>
    <source>
        <strain evidence="1">Taebaek</strain>
    </source>
</reference>